<dbReference type="RefSeq" id="WP_015151244.1">
    <property type="nucleotide sequence ID" value="NC_019693.1"/>
</dbReference>
<evidence type="ECO:0000313" key="2">
    <source>
        <dbReference type="Proteomes" id="UP000010367"/>
    </source>
</evidence>
<dbReference type="KEGG" id="oac:Oscil6304_5128"/>
<dbReference type="eggNOG" id="ENOG50335E7">
    <property type="taxonomic scope" value="Bacteria"/>
</dbReference>
<protein>
    <submittedName>
        <fullName evidence="1">Uncharacterized protein</fullName>
    </submittedName>
</protein>
<name>K9TQ00_9CYAN</name>
<dbReference type="STRING" id="56110.Oscil6304_5128"/>
<dbReference type="OrthoDB" id="9800707at2"/>
<accession>K9TQ00</accession>
<organism evidence="1 2">
    <name type="scientific">Oscillatoria acuminata PCC 6304</name>
    <dbReference type="NCBI Taxonomy" id="56110"/>
    <lineage>
        <taxon>Bacteria</taxon>
        <taxon>Bacillati</taxon>
        <taxon>Cyanobacteriota</taxon>
        <taxon>Cyanophyceae</taxon>
        <taxon>Oscillatoriophycideae</taxon>
        <taxon>Oscillatoriales</taxon>
        <taxon>Oscillatoriaceae</taxon>
        <taxon>Oscillatoria</taxon>
    </lineage>
</organism>
<gene>
    <name evidence="1" type="ORF">Oscil6304_5128</name>
</gene>
<sequence>MKTLFEIKVAIGQLPEAEVRQLAQWLQDYLDDAWDKQMKEDLASGKLDKLITKAGQDLFR</sequence>
<evidence type="ECO:0000313" key="1">
    <source>
        <dbReference type="EMBL" id="AFY84630.1"/>
    </source>
</evidence>
<keyword evidence="2" id="KW-1185">Reference proteome</keyword>
<dbReference type="EMBL" id="CP003607">
    <property type="protein sequence ID" value="AFY84630.1"/>
    <property type="molecule type" value="Genomic_DNA"/>
</dbReference>
<proteinExistence type="predicted"/>
<dbReference type="HOGENOM" id="CLU_193486_1_0_3"/>
<dbReference type="Proteomes" id="UP000010367">
    <property type="component" value="Chromosome"/>
</dbReference>
<reference evidence="1 2" key="1">
    <citation type="submission" date="2012-06" db="EMBL/GenBank/DDBJ databases">
        <title>Finished chromosome of genome of Oscillatoria acuminata PCC 6304.</title>
        <authorList>
            <consortium name="US DOE Joint Genome Institute"/>
            <person name="Gugger M."/>
            <person name="Coursin T."/>
            <person name="Rippka R."/>
            <person name="Tandeau De Marsac N."/>
            <person name="Huntemann M."/>
            <person name="Wei C.-L."/>
            <person name="Han J."/>
            <person name="Detter J.C."/>
            <person name="Han C."/>
            <person name="Tapia R."/>
            <person name="Davenport K."/>
            <person name="Daligault H."/>
            <person name="Erkkila T."/>
            <person name="Gu W."/>
            <person name="Munk A.C.C."/>
            <person name="Teshima H."/>
            <person name="Xu Y."/>
            <person name="Chain P."/>
            <person name="Chen A."/>
            <person name="Krypides N."/>
            <person name="Mavromatis K."/>
            <person name="Markowitz V."/>
            <person name="Szeto E."/>
            <person name="Ivanova N."/>
            <person name="Mikhailova N."/>
            <person name="Ovchinnikova G."/>
            <person name="Pagani I."/>
            <person name="Pati A."/>
            <person name="Goodwin L."/>
            <person name="Peters L."/>
            <person name="Pitluck S."/>
            <person name="Woyke T."/>
            <person name="Kerfeld C."/>
        </authorList>
    </citation>
    <scope>NUCLEOTIDE SEQUENCE [LARGE SCALE GENOMIC DNA]</scope>
    <source>
        <strain evidence="1 2">PCC 6304</strain>
    </source>
</reference>
<dbReference type="InParanoid" id="K9TQ00"/>
<dbReference type="AlphaFoldDB" id="K9TQ00"/>